<keyword evidence="3" id="KW-1185">Reference proteome</keyword>
<dbReference type="EMBL" id="JBBJBU010000007">
    <property type="protein sequence ID" value="KAK7204627.1"/>
    <property type="molecule type" value="Genomic_DNA"/>
</dbReference>
<dbReference type="PANTHER" id="PTHR10963">
    <property type="entry name" value="GLYCOSYL HYDROLASE-RELATED"/>
    <property type="match status" value="1"/>
</dbReference>
<name>A0ABR1F492_9ASCO</name>
<evidence type="ECO:0000313" key="3">
    <source>
        <dbReference type="Proteomes" id="UP001498771"/>
    </source>
</evidence>
<organism evidence="2 3">
    <name type="scientific">Myxozyma melibiosi</name>
    <dbReference type="NCBI Taxonomy" id="54550"/>
    <lineage>
        <taxon>Eukaryota</taxon>
        <taxon>Fungi</taxon>
        <taxon>Dikarya</taxon>
        <taxon>Ascomycota</taxon>
        <taxon>Saccharomycotina</taxon>
        <taxon>Lipomycetes</taxon>
        <taxon>Lipomycetales</taxon>
        <taxon>Lipomycetaceae</taxon>
        <taxon>Myxozyma</taxon>
    </lineage>
</organism>
<dbReference type="Proteomes" id="UP001498771">
    <property type="component" value="Unassembled WGS sequence"/>
</dbReference>
<dbReference type="PANTHER" id="PTHR10963:SF68">
    <property type="entry name" value="GLYCOSIDASE CRH1-RELATED"/>
    <property type="match status" value="1"/>
</dbReference>
<protein>
    <submittedName>
        <fullName evidence="2">Concanavalin A-like lectin/glucanase domain-containing protein</fullName>
    </submittedName>
</protein>
<dbReference type="RefSeq" id="XP_064767660.1">
    <property type="nucleotide sequence ID" value="XM_064909922.1"/>
</dbReference>
<sequence>MKISITGIDDAPTLASDFSIMYGKVQAFAQAAPGRGIVSALVLLSDDGDEIDIEWVGVDSEHFQSNYFSKGNTTTWNRGGIHSVSAATSSFHTYTIDWTASQIVWSVDGVAVRTLSAASAQGFPSSPSQFKVGSWVAGSPSNSEGTIGWAGGLANMSQAPFDYFVKGIYIEDYSTGTSRLLARDPEAAEILRHENQKRDSDSSSRTTTAATITAAATETANPALSPVGPVQNVTLPPVISNATASASPAVVTTSAGAQIGCNYLSAGALSAVAVLFITLF</sequence>
<accession>A0ABR1F492</accession>
<proteinExistence type="predicted"/>
<dbReference type="Gene3D" id="2.60.120.200">
    <property type="match status" value="1"/>
</dbReference>
<evidence type="ECO:0000313" key="2">
    <source>
        <dbReference type="EMBL" id="KAK7204627.1"/>
    </source>
</evidence>
<gene>
    <name evidence="2" type="ORF">BZA70DRAFT_179133</name>
</gene>
<comment type="caution">
    <text evidence="2">The sequence shown here is derived from an EMBL/GenBank/DDBJ whole genome shotgun (WGS) entry which is preliminary data.</text>
</comment>
<dbReference type="GeneID" id="90035434"/>
<dbReference type="SUPFAM" id="SSF49899">
    <property type="entry name" value="Concanavalin A-like lectins/glucanases"/>
    <property type="match status" value="1"/>
</dbReference>
<dbReference type="Pfam" id="PF00722">
    <property type="entry name" value="Glyco_hydro_16"/>
    <property type="match status" value="1"/>
</dbReference>
<dbReference type="InterPro" id="IPR050546">
    <property type="entry name" value="Glycosyl_Hydrlase_16"/>
</dbReference>
<dbReference type="PROSITE" id="PS51762">
    <property type="entry name" value="GH16_2"/>
    <property type="match status" value="1"/>
</dbReference>
<feature type="domain" description="GH16" evidence="1">
    <location>
        <begin position="1"/>
        <end position="158"/>
    </location>
</feature>
<evidence type="ECO:0000259" key="1">
    <source>
        <dbReference type="PROSITE" id="PS51762"/>
    </source>
</evidence>
<dbReference type="InterPro" id="IPR000757">
    <property type="entry name" value="Beta-glucanase-like"/>
</dbReference>
<reference evidence="2 3" key="1">
    <citation type="submission" date="2024-03" db="EMBL/GenBank/DDBJ databases">
        <title>Genome-scale model development and genomic sequencing of the oleaginous clade Lipomyces.</title>
        <authorList>
            <consortium name="Lawrence Berkeley National Laboratory"/>
            <person name="Czajka J.J."/>
            <person name="Han Y."/>
            <person name="Kim J."/>
            <person name="Mondo S.J."/>
            <person name="Hofstad B.A."/>
            <person name="Robles A."/>
            <person name="Haridas S."/>
            <person name="Riley R."/>
            <person name="LaButti K."/>
            <person name="Pangilinan J."/>
            <person name="Andreopoulos W."/>
            <person name="Lipzen A."/>
            <person name="Yan J."/>
            <person name="Wang M."/>
            <person name="Ng V."/>
            <person name="Grigoriev I.V."/>
            <person name="Spatafora J.W."/>
            <person name="Magnuson J.K."/>
            <person name="Baker S.E."/>
            <person name="Pomraning K.R."/>
        </authorList>
    </citation>
    <scope>NUCLEOTIDE SEQUENCE [LARGE SCALE GENOMIC DNA]</scope>
    <source>
        <strain evidence="2 3">Phaff 52-87</strain>
    </source>
</reference>
<dbReference type="InterPro" id="IPR013320">
    <property type="entry name" value="ConA-like_dom_sf"/>
</dbReference>